<name>A0A0J0XGQ8_9TREE</name>
<feature type="transmembrane region" description="Helical" evidence="4">
    <location>
        <begin position="322"/>
        <end position="339"/>
    </location>
</feature>
<feature type="transmembrane region" description="Helical" evidence="4">
    <location>
        <begin position="486"/>
        <end position="507"/>
    </location>
</feature>
<gene>
    <name evidence="5" type="ORF">CC85DRAFT_287667</name>
</gene>
<feature type="transmembrane region" description="Helical" evidence="4">
    <location>
        <begin position="112"/>
        <end position="140"/>
    </location>
</feature>
<dbReference type="OrthoDB" id="2213137at2759"/>
<dbReference type="Pfam" id="PF07690">
    <property type="entry name" value="MFS_1"/>
    <property type="match status" value="1"/>
</dbReference>
<feature type="transmembrane region" description="Helical" evidence="4">
    <location>
        <begin position="442"/>
        <end position="466"/>
    </location>
</feature>
<feature type="transmembrane region" description="Helical" evidence="4">
    <location>
        <begin position="182"/>
        <end position="202"/>
    </location>
</feature>
<feature type="transmembrane region" description="Helical" evidence="4">
    <location>
        <begin position="208"/>
        <end position="231"/>
    </location>
</feature>
<reference evidence="5 6" key="1">
    <citation type="submission" date="2015-03" db="EMBL/GenBank/DDBJ databases">
        <title>Genomics and transcriptomics of the oil-accumulating basidiomycete yeast T. oleaginosus allow insights into substrate utilization and the diverse evolutionary trajectories of mating systems in fungi.</title>
        <authorList>
            <consortium name="DOE Joint Genome Institute"/>
            <person name="Kourist R."/>
            <person name="Kracht O."/>
            <person name="Bracharz F."/>
            <person name="Lipzen A."/>
            <person name="Nolan M."/>
            <person name="Ohm R."/>
            <person name="Grigoriev I."/>
            <person name="Sun S."/>
            <person name="Heitman J."/>
            <person name="Bruck T."/>
            <person name="Nowrousian M."/>
        </authorList>
    </citation>
    <scope>NUCLEOTIDE SEQUENCE [LARGE SCALE GENOMIC DNA]</scope>
    <source>
        <strain evidence="5 6">IBC0246</strain>
    </source>
</reference>
<dbReference type="Proteomes" id="UP000053611">
    <property type="component" value="Unassembled WGS sequence"/>
</dbReference>
<comment type="similarity">
    <text evidence="2">Belongs to the major facilitator superfamily. Monocarboxylate porter (TC 2.A.1.13) family.</text>
</comment>
<keyword evidence="4" id="KW-1133">Transmembrane helix</keyword>
<dbReference type="Gene3D" id="1.20.1250.20">
    <property type="entry name" value="MFS general substrate transporter like domains"/>
    <property type="match status" value="1"/>
</dbReference>
<sequence length="513" mass="54312">MNSDIHLRTISRASTRPDTATIAEPPAVHVADLRRICTTSTDGTAPLPLANTLSPVSPLPTHAHGRDTKVDLPSGDASGVEDSESLPAIPATPAPDTDVFASLPPVDGGRQAWTFLVAATVMETIVWGLPYSVGVLHAYWVHELFPGQTSTITLAATLMNGLLLVAAGLFAPVLAFFSYHTVYIQLVGLAAGTAALVCSAFVSRAWHLIVTLGFLYPLSMLMWLPCATYLYEWFHARRGLAFGILCAGAAVGGTVFPLMGEALLKQIGYRGTMYTLGGMFGGANAVAMCFVKRRIPLPSRRSVGGKPAAWPKLDYDFLRHRAVYIMGGWVLLSAMASFLPSLWMPVFASEVGAMNGNSLVAIMYACSVVGNIVTGWLVDRYQPRVVVACACATAALAAWLLWGFGTSNGLLVTFCVVWGFTALCSASAWGKMIHHIAKDDHTLPGLLTSLMIMLRGVGNFVSGPLSTALMSQGSLKGAVGAYKTNYGAMLVFTGAVTFVGGMTGIGFPKVRGA</sequence>
<feature type="transmembrane region" description="Helical" evidence="4">
    <location>
        <begin position="152"/>
        <end position="175"/>
    </location>
</feature>
<evidence type="ECO:0000256" key="1">
    <source>
        <dbReference type="ARBA" id="ARBA00004141"/>
    </source>
</evidence>
<dbReference type="EMBL" id="KQ087238">
    <property type="protein sequence ID" value="KLT40253.1"/>
    <property type="molecule type" value="Genomic_DNA"/>
</dbReference>
<evidence type="ECO:0000256" key="3">
    <source>
        <dbReference type="SAM" id="MobiDB-lite"/>
    </source>
</evidence>
<comment type="subcellular location">
    <subcellularLocation>
        <location evidence="1">Membrane</location>
        <topology evidence="1">Multi-pass membrane protein</topology>
    </subcellularLocation>
</comment>
<feature type="region of interest" description="Disordered" evidence="3">
    <location>
        <begin position="47"/>
        <end position="94"/>
    </location>
</feature>
<evidence type="ECO:0000256" key="2">
    <source>
        <dbReference type="ARBA" id="ARBA00006727"/>
    </source>
</evidence>
<dbReference type="InterPro" id="IPR050327">
    <property type="entry name" value="Proton-linked_MCT"/>
</dbReference>
<feature type="transmembrane region" description="Helical" evidence="4">
    <location>
        <begin position="410"/>
        <end position="430"/>
    </location>
</feature>
<evidence type="ECO:0000313" key="6">
    <source>
        <dbReference type="Proteomes" id="UP000053611"/>
    </source>
</evidence>
<dbReference type="GO" id="GO:0016020">
    <property type="term" value="C:membrane"/>
    <property type="evidence" value="ECO:0007669"/>
    <property type="project" value="UniProtKB-SubCell"/>
</dbReference>
<organism evidence="5 6">
    <name type="scientific">Cutaneotrichosporon oleaginosum</name>
    <dbReference type="NCBI Taxonomy" id="879819"/>
    <lineage>
        <taxon>Eukaryota</taxon>
        <taxon>Fungi</taxon>
        <taxon>Dikarya</taxon>
        <taxon>Basidiomycota</taxon>
        <taxon>Agaricomycotina</taxon>
        <taxon>Tremellomycetes</taxon>
        <taxon>Trichosporonales</taxon>
        <taxon>Trichosporonaceae</taxon>
        <taxon>Cutaneotrichosporon</taxon>
    </lineage>
</organism>
<dbReference type="PANTHER" id="PTHR11360:SF287">
    <property type="entry name" value="MFS MONOCARBOXYLATE TRANSPORTER"/>
    <property type="match status" value="1"/>
</dbReference>
<keyword evidence="6" id="KW-1185">Reference proteome</keyword>
<proteinExistence type="inferred from homology"/>
<feature type="transmembrane region" description="Helical" evidence="4">
    <location>
        <begin position="240"/>
        <end position="259"/>
    </location>
</feature>
<feature type="transmembrane region" description="Helical" evidence="4">
    <location>
        <begin position="385"/>
        <end position="404"/>
    </location>
</feature>
<accession>A0A0J0XGQ8</accession>
<keyword evidence="4" id="KW-0812">Transmembrane</keyword>
<feature type="transmembrane region" description="Helical" evidence="4">
    <location>
        <begin position="271"/>
        <end position="291"/>
    </location>
</feature>
<keyword evidence="4" id="KW-0472">Membrane</keyword>
<dbReference type="SUPFAM" id="SSF103473">
    <property type="entry name" value="MFS general substrate transporter"/>
    <property type="match status" value="1"/>
</dbReference>
<evidence type="ECO:0000256" key="4">
    <source>
        <dbReference type="SAM" id="Phobius"/>
    </source>
</evidence>
<dbReference type="AlphaFoldDB" id="A0A0J0XGQ8"/>
<dbReference type="GeneID" id="28984581"/>
<dbReference type="InterPro" id="IPR011701">
    <property type="entry name" value="MFS"/>
</dbReference>
<evidence type="ECO:0000313" key="5">
    <source>
        <dbReference type="EMBL" id="KLT40253.1"/>
    </source>
</evidence>
<feature type="transmembrane region" description="Helical" evidence="4">
    <location>
        <begin position="359"/>
        <end position="378"/>
    </location>
</feature>
<dbReference type="GO" id="GO:0022857">
    <property type="term" value="F:transmembrane transporter activity"/>
    <property type="evidence" value="ECO:0007669"/>
    <property type="project" value="InterPro"/>
</dbReference>
<dbReference type="InterPro" id="IPR036259">
    <property type="entry name" value="MFS_trans_sf"/>
</dbReference>
<dbReference type="PANTHER" id="PTHR11360">
    <property type="entry name" value="MONOCARBOXYLATE TRANSPORTER"/>
    <property type="match status" value="1"/>
</dbReference>
<protein>
    <submittedName>
        <fullName evidence="5">MFS general substrate transporter</fullName>
    </submittedName>
</protein>
<feature type="region of interest" description="Disordered" evidence="3">
    <location>
        <begin position="1"/>
        <end position="26"/>
    </location>
</feature>